<organism evidence="2 3">
    <name type="scientific">Actinomadura viridis</name>
    <dbReference type="NCBI Taxonomy" id="58110"/>
    <lineage>
        <taxon>Bacteria</taxon>
        <taxon>Bacillati</taxon>
        <taxon>Actinomycetota</taxon>
        <taxon>Actinomycetes</taxon>
        <taxon>Streptosporangiales</taxon>
        <taxon>Thermomonosporaceae</taxon>
        <taxon>Actinomadura</taxon>
    </lineage>
</organism>
<dbReference type="EMBL" id="JADOUA010000001">
    <property type="protein sequence ID" value="MBG6092511.1"/>
    <property type="molecule type" value="Genomic_DNA"/>
</dbReference>
<evidence type="ECO:0000313" key="3">
    <source>
        <dbReference type="Proteomes" id="UP000614047"/>
    </source>
</evidence>
<feature type="transmembrane region" description="Helical" evidence="1">
    <location>
        <begin position="26"/>
        <end position="49"/>
    </location>
</feature>
<proteinExistence type="predicted"/>
<sequence>MGTAPSGTDVRLVAPAGVGSQDRESAVAAGIALVTGAALLWFLACLAVLRRQLELVQSAGAGRDDPDVRDGG</sequence>
<dbReference type="RefSeq" id="WP_197016855.1">
    <property type="nucleotide sequence ID" value="NZ_BAABES010000009.1"/>
</dbReference>
<evidence type="ECO:0000313" key="2">
    <source>
        <dbReference type="EMBL" id="MBG6092511.1"/>
    </source>
</evidence>
<dbReference type="Proteomes" id="UP000614047">
    <property type="component" value="Unassembled WGS sequence"/>
</dbReference>
<reference evidence="2" key="1">
    <citation type="submission" date="2020-11" db="EMBL/GenBank/DDBJ databases">
        <title>Sequencing the genomes of 1000 actinobacteria strains.</title>
        <authorList>
            <person name="Klenk H.-P."/>
        </authorList>
    </citation>
    <scope>NUCLEOTIDE SEQUENCE</scope>
    <source>
        <strain evidence="2">DSM 43175</strain>
    </source>
</reference>
<name>A0A931GR67_9ACTN</name>
<keyword evidence="1" id="KW-0812">Transmembrane</keyword>
<accession>A0A931GR67</accession>
<keyword evidence="1" id="KW-1133">Transmembrane helix</keyword>
<dbReference type="AlphaFoldDB" id="A0A931GR67"/>
<comment type="caution">
    <text evidence="2">The sequence shown here is derived from an EMBL/GenBank/DDBJ whole genome shotgun (WGS) entry which is preliminary data.</text>
</comment>
<gene>
    <name evidence="2" type="ORF">IW256_006624</name>
</gene>
<keyword evidence="1" id="KW-0472">Membrane</keyword>
<protein>
    <submittedName>
        <fullName evidence="2">Uncharacterized protein</fullName>
    </submittedName>
</protein>
<keyword evidence="3" id="KW-1185">Reference proteome</keyword>
<evidence type="ECO:0000256" key="1">
    <source>
        <dbReference type="SAM" id="Phobius"/>
    </source>
</evidence>